<dbReference type="Proteomes" id="UP000244811">
    <property type="component" value="Chromosome 2"/>
</dbReference>
<dbReference type="GO" id="GO:0000221">
    <property type="term" value="C:vacuolar proton-transporting V-type ATPase, V1 domain"/>
    <property type="evidence" value="ECO:0007669"/>
    <property type="project" value="TreeGrafter"/>
</dbReference>
<dbReference type="Pfam" id="PF03223">
    <property type="entry name" value="V-ATPase_C"/>
    <property type="match status" value="1"/>
</dbReference>
<dbReference type="AlphaFoldDB" id="A0A976MD02"/>
<dbReference type="EMBL" id="CP056071">
    <property type="protein sequence ID" value="UKK02377.2"/>
    <property type="molecule type" value="Genomic_DNA"/>
</dbReference>
<evidence type="ECO:0000313" key="7">
    <source>
        <dbReference type="Proteomes" id="UP000244811"/>
    </source>
</evidence>
<evidence type="ECO:0000256" key="5">
    <source>
        <dbReference type="RuleBase" id="RU364010"/>
    </source>
</evidence>
<dbReference type="PANTHER" id="PTHR10137:SF0">
    <property type="entry name" value="V-TYPE PROTON ATPASE SUBUNIT C"/>
    <property type="match status" value="1"/>
</dbReference>
<dbReference type="Gene3D" id="3.30.70.1180">
    <property type="entry name" value="Vacuolar atp synthase subunit c, domain 1"/>
    <property type="match status" value="1"/>
</dbReference>
<keyword evidence="2 5" id="KW-0813">Transport</keyword>
<dbReference type="InterPro" id="IPR036132">
    <property type="entry name" value="Vac_ATP_synth_c_sf"/>
</dbReference>
<evidence type="ECO:0000313" key="6">
    <source>
        <dbReference type="EMBL" id="UKK02377.2"/>
    </source>
</evidence>
<dbReference type="Gene3D" id="1.20.1460.10">
    <property type="entry name" value="subunit c (vma5p) of the yeast v-atpase, domain 2"/>
    <property type="match status" value="1"/>
</dbReference>
<dbReference type="GO" id="GO:0046961">
    <property type="term" value="F:proton-transporting ATPase activity, rotational mechanism"/>
    <property type="evidence" value="ECO:0007669"/>
    <property type="project" value="InterPro"/>
</dbReference>
<evidence type="ECO:0000256" key="3">
    <source>
        <dbReference type="ARBA" id="ARBA00022781"/>
    </source>
</evidence>
<dbReference type="SUPFAM" id="SSF118203">
    <property type="entry name" value="Vacuolar ATP synthase subunit C"/>
    <property type="match status" value="1"/>
</dbReference>
<name>A0A976MD02_THEOR</name>
<gene>
    <name evidence="6" type="ORF">MACK_001736</name>
</gene>
<evidence type="ECO:0000256" key="2">
    <source>
        <dbReference type="ARBA" id="ARBA00022448"/>
    </source>
</evidence>
<organism evidence="6 7">
    <name type="scientific">Theileria orientalis</name>
    <dbReference type="NCBI Taxonomy" id="68886"/>
    <lineage>
        <taxon>Eukaryota</taxon>
        <taxon>Sar</taxon>
        <taxon>Alveolata</taxon>
        <taxon>Apicomplexa</taxon>
        <taxon>Aconoidasida</taxon>
        <taxon>Piroplasmida</taxon>
        <taxon>Theileriidae</taxon>
        <taxon>Theileria</taxon>
    </lineage>
</organism>
<proteinExistence type="inferred from homology"/>
<protein>
    <recommendedName>
        <fullName evidence="5">V-type proton ATPase subunit C</fullName>
    </recommendedName>
</protein>
<evidence type="ECO:0000256" key="1">
    <source>
        <dbReference type="ARBA" id="ARBA00006138"/>
    </source>
</evidence>
<dbReference type="Gene3D" id="3.30.70.100">
    <property type="match status" value="1"/>
</dbReference>
<keyword evidence="4 5" id="KW-0406">Ion transport</keyword>
<comment type="subunit">
    <text evidence="5">V-ATPase is a heteromultimeric enzyme composed of a peripheral catalytic V1 complex (components A to H) attached to an integral membrane V0 proton pore complex.</text>
</comment>
<dbReference type="CDD" id="cd14785">
    <property type="entry name" value="V-ATPase_C"/>
    <property type="match status" value="1"/>
</dbReference>
<reference evidence="6" key="1">
    <citation type="submission" date="2022-07" db="EMBL/GenBank/DDBJ databases">
        <title>Evaluation of T. orientalis genome assembly methods using nanopore sequencing and analysis of variation between genomes.</title>
        <authorList>
            <person name="Yam J."/>
            <person name="Micallef M.L."/>
            <person name="Liu M."/>
            <person name="Djordjevic S.P."/>
            <person name="Bogema D.R."/>
            <person name="Jenkins C."/>
        </authorList>
    </citation>
    <scope>NUCLEOTIDE SEQUENCE</scope>
    <source>
        <strain evidence="6">Goon Nure</strain>
    </source>
</reference>
<dbReference type="InterPro" id="IPR004907">
    <property type="entry name" value="ATPase_V1-cplx_csu"/>
</dbReference>
<sequence>MKPEADECWLISYTNRDGGNREELYTLLKKQLMKNHTIHDIGLFDVPFDLRFKAFDNLLSCADELEKEDQSVESSLKRARQLAMDTDPKMELKVHYEGRQFSLSNYITRFSWDDRKFPKYLPLSENLKNLSQLVSKLIDDLTLKAVAYNELRFKKNAISSNMEASIIYRDLTYVITPDVVEDPNDFTDTEHLTTVVVYVPAGSENDFLDSYMSYSKYVVPNSAKKINVVSSNFTLWRVVLFKSSLEKFMESCKSNNFNVQKFIYSEERYKQLLEEHSKMEADTRRQQAFLSRIYDVAHSDIFIYWIHIKAMRIFCESVLKYGLPVQFTSFFIFPVSSKQEQLHKVLSEMLPKYSKDDSSSQKDKNNSPNNKLGDYAFLPYVFLNFRLVG</sequence>
<comment type="function">
    <text evidence="5">Subunit of the V1 complex of vacuolar(H+)-ATPase (V-ATPase), a multisubunit enzyme composed of a peripheral complex (V1) that hydrolyzes ATP and a membrane integral complex (V0) that translocates protons. V-ATPase is responsible for acidifying and maintaining the pH of intracellular compartments and in some cell types, is targeted to the plasma membrane, where it is responsible for acidifying the extracellular environment. Subunit C is necessary for the assembly of the catalytic sector of the enzyme and is likely to have a specific function in its catalytic activity.</text>
</comment>
<accession>A0A976MD02</accession>
<dbReference type="PANTHER" id="PTHR10137">
    <property type="entry name" value="V-TYPE PROTON ATPASE SUBUNIT C"/>
    <property type="match status" value="1"/>
</dbReference>
<comment type="similarity">
    <text evidence="1 5">Belongs to the V-ATPase C subunit family.</text>
</comment>
<keyword evidence="3 5" id="KW-0375">Hydrogen ion transport</keyword>
<evidence type="ECO:0000256" key="4">
    <source>
        <dbReference type="ARBA" id="ARBA00023065"/>
    </source>
</evidence>